<dbReference type="WBParaSite" id="L893_g30161.t1">
    <property type="protein sequence ID" value="L893_g30161.t1"/>
    <property type="gene ID" value="L893_g30161"/>
</dbReference>
<dbReference type="Pfam" id="PF00270">
    <property type="entry name" value="DEAD"/>
    <property type="match status" value="1"/>
</dbReference>
<dbReference type="InterPro" id="IPR027417">
    <property type="entry name" value="P-loop_NTPase"/>
</dbReference>
<dbReference type="InterPro" id="IPR011545">
    <property type="entry name" value="DEAD/DEAH_box_helicase_dom"/>
</dbReference>
<sequence length="90" mass="10094">MQTWREATKFAKLCNLRVVCVYGGVGISEQIADLKRGAEIVVCTPGRMIDMLAANNDQTFFMEGSQTCVEPLISFWTRQIECSTWVSSPK</sequence>
<organism evidence="2 3">
    <name type="scientific">Steinernema glaseri</name>
    <dbReference type="NCBI Taxonomy" id="37863"/>
    <lineage>
        <taxon>Eukaryota</taxon>
        <taxon>Metazoa</taxon>
        <taxon>Ecdysozoa</taxon>
        <taxon>Nematoda</taxon>
        <taxon>Chromadorea</taxon>
        <taxon>Rhabditida</taxon>
        <taxon>Tylenchina</taxon>
        <taxon>Panagrolaimomorpha</taxon>
        <taxon>Strongyloidoidea</taxon>
        <taxon>Steinernematidae</taxon>
        <taxon>Steinernema</taxon>
    </lineage>
</organism>
<evidence type="ECO:0000259" key="1">
    <source>
        <dbReference type="Pfam" id="PF00270"/>
    </source>
</evidence>
<dbReference type="AlphaFoldDB" id="A0A1I7ZVD4"/>
<reference evidence="3" key="1">
    <citation type="submission" date="2016-11" db="UniProtKB">
        <authorList>
            <consortium name="WormBaseParasite"/>
        </authorList>
    </citation>
    <scope>IDENTIFICATION</scope>
</reference>
<keyword evidence="2" id="KW-1185">Reference proteome</keyword>
<dbReference type="GO" id="GO:0003676">
    <property type="term" value="F:nucleic acid binding"/>
    <property type="evidence" value="ECO:0007669"/>
    <property type="project" value="InterPro"/>
</dbReference>
<dbReference type="Proteomes" id="UP000095287">
    <property type="component" value="Unplaced"/>
</dbReference>
<dbReference type="SUPFAM" id="SSF52540">
    <property type="entry name" value="P-loop containing nucleoside triphosphate hydrolases"/>
    <property type="match status" value="1"/>
</dbReference>
<accession>A0A1I7ZVD4</accession>
<proteinExistence type="predicted"/>
<name>A0A1I7ZVD4_9BILA</name>
<protein>
    <submittedName>
        <fullName evidence="3">DEAD domain-containing protein</fullName>
    </submittedName>
</protein>
<evidence type="ECO:0000313" key="3">
    <source>
        <dbReference type="WBParaSite" id="L893_g30161.t1"/>
    </source>
</evidence>
<evidence type="ECO:0000313" key="2">
    <source>
        <dbReference type="Proteomes" id="UP000095287"/>
    </source>
</evidence>
<dbReference type="PANTHER" id="PTHR47958">
    <property type="entry name" value="ATP-DEPENDENT RNA HELICASE DBP3"/>
    <property type="match status" value="1"/>
</dbReference>
<dbReference type="Gene3D" id="3.40.50.300">
    <property type="entry name" value="P-loop containing nucleotide triphosphate hydrolases"/>
    <property type="match status" value="1"/>
</dbReference>
<feature type="domain" description="DEAD/DEAH-box helicase" evidence="1">
    <location>
        <begin position="2"/>
        <end position="57"/>
    </location>
</feature>
<dbReference type="GO" id="GO:0005524">
    <property type="term" value="F:ATP binding"/>
    <property type="evidence" value="ECO:0007669"/>
    <property type="project" value="InterPro"/>
</dbReference>